<accession>U7VEN0</accession>
<dbReference type="Proteomes" id="UP000017081">
    <property type="component" value="Unassembled WGS sequence"/>
</dbReference>
<dbReference type="eggNOG" id="ENOG502Z9AF">
    <property type="taxonomic scope" value="Bacteria"/>
</dbReference>
<keyword evidence="1" id="KW-0812">Transmembrane</keyword>
<proteinExistence type="predicted"/>
<keyword evidence="1" id="KW-1133">Transmembrane helix</keyword>
<feature type="transmembrane region" description="Helical" evidence="1">
    <location>
        <begin position="209"/>
        <end position="231"/>
    </location>
</feature>
<reference evidence="2 3" key="1">
    <citation type="submission" date="2013-08" db="EMBL/GenBank/DDBJ databases">
        <authorList>
            <person name="Weinstock G."/>
            <person name="Sodergren E."/>
            <person name="Wylie T."/>
            <person name="Fulton L."/>
            <person name="Fulton R."/>
            <person name="Fronick C."/>
            <person name="O'Laughlin M."/>
            <person name="Godfrey J."/>
            <person name="Miner T."/>
            <person name="Herter B."/>
            <person name="Appelbaum E."/>
            <person name="Cordes M."/>
            <person name="Lek S."/>
            <person name="Wollam A."/>
            <person name="Pepin K.H."/>
            <person name="Palsikar V.B."/>
            <person name="Mitreva M."/>
            <person name="Wilson R.K."/>
        </authorList>
    </citation>
    <scope>NUCLEOTIDE SEQUENCE [LARGE SCALE GENOMIC DNA]</scope>
    <source>
        <strain evidence="2 3">ATCC BAA-474</strain>
    </source>
</reference>
<feature type="transmembrane region" description="Helical" evidence="1">
    <location>
        <begin position="283"/>
        <end position="302"/>
    </location>
</feature>
<dbReference type="STRING" id="1319815.HMPREF0202_00188"/>
<feature type="transmembrane region" description="Helical" evidence="1">
    <location>
        <begin position="122"/>
        <end position="140"/>
    </location>
</feature>
<evidence type="ECO:0000256" key="1">
    <source>
        <dbReference type="SAM" id="Phobius"/>
    </source>
</evidence>
<dbReference type="AlphaFoldDB" id="U7VEN0"/>
<dbReference type="RefSeq" id="WP_023049737.1">
    <property type="nucleotide sequence ID" value="NZ_CP173062.2"/>
</dbReference>
<feature type="transmembrane region" description="Helical" evidence="1">
    <location>
        <begin position="308"/>
        <end position="327"/>
    </location>
</feature>
<name>U7VEN0_9FUSO</name>
<evidence type="ECO:0000313" key="2">
    <source>
        <dbReference type="EMBL" id="ERT69985.1"/>
    </source>
</evidence>
<keyword evidence="1" id="KW-0472">Membrane</keyword>
<feature type="transmembrane region" description="Helical" evidence="1">
    <location>
        <begin position="152"/>
        <end position="171"/>
    </location>
</feature>
<protein>
    <submittedName>
        <fullName evidence="2">Uncharacterized protein</fullName>
    </submittedName>
</protein>
<organism evidence="2 3">
    <name type="scientific">Cetobacterium somerae ATCC BAA-474</name>
    <dbReference type="NCBI Taxonomy" id="1319815"/>
    <lineage>
        <taxon>Bacteria</taxon>
        <taxon>Fusobacteriati</taxon>
        <taxon>Fusobacteriota</taxon>
        <taxon>Fusobacteriia</taxon>
        <taxon>Fusobacteriales</taxon>
        <taxon>Fusobacteriaceae</taxon>
        <taxon>Cetobacterium</taxon>
    </lineage>
</organism>
<gene>
    <name evidence="2" type="ORF">HMPREF0202_00188</name>
</gene>
<feature type="transmembrane region" description="Helical" evidence="1">
    <location>
        <begin position="177"/>
        <end position="197"/>
    </location>
</feature>
<dbReference type="HOGENOM" id="CLU_524542_0_0_0"/>
<comment type="caution">
    <text evidence="2">The sequence shown here is derived from an EMBL/GenBank/DDBJ whole genome shotgun (WGS) entry which is preliminary data.</text>
</comment>
<sequence length="516" mass="61652">MHRKSLIFIFLITALFSFKLLELSKVKKDFIYVVPKIKNFEVLERNIGEYTLSPIGGNILKEKIEQRNFLNGSLFYNVPNGEYLLKGKYKDDSDEYILKKQKNWEKIYLNLEGVKFSKIQEVFLNFLTACLIGFNIFIYLNSRHRIPKGNSLKVIFFLLIGKMLFSLRIGFQNNYLIMAEYTITRVLLFLLIFYFLENILSKKFKKFRIFIWSCLGIIYFYNIVTLLILYSPQFYVYLLEESPVFLNIVRTARRVIDLTRIIFIITLFQFFIQRRKVRKKISFSWIAIGITYFVLEFFRELFPKERNLYYFIELMEICYIYWCLVFYIFKIYTENVMRAIRYSIGVTLSYISLFYFKTLTEPAVILGTIIILDFYTNIIEGIMKYKNEAVDKIYNRLCLVRDVKTFEKLLQKEILKNVTLVDVKVKILFDPEEYKEFITEGDDNEIVISKDMIKLEEYSSAYRIEFNENKYIALIFVEEGDTPLTIEEQNFLLDLSNKIGSIVSKIRLDSLYEELI</sequence>
<evidence type="ECO:0000313" key="3">
    <source>
        <dbReference type="Proteomes" id="UP000017081"/>
    </source>
</evidence>
<dbReference type="EMBL" id="AXZF01000005">
    <property type="protein sequence ID" value="ERT69985.1"/>
    <property type="molecule type" value="Genomic_DNA"/>
</dbReference>
<feature type="transmembrane region" description="Helical" evidence="1">
    <location>
        <begin position="251"/>
        <end position="271"/>
    </location>
</feature>
<keyword evidence="3" id="KW-1185">Reference proteome</keyword>